<reference evidence="1" key="2">
    <citation type="submission" date="2020-09" db="EMBL/GenBank/DDBJ databases">
        <authorList>
            <person name="Sun Q."/>
            <person name="Zhou Y."/>
        </authorList>
    </citation>
    <scope>NUCLEOTIDE SEQUENCE</scope>
    <source>
        <strain evidence="1">CGMCC 1.10998</strain>
    </source>
</reference>
<reference evidence="1" key="1">
    <citation type="journal article" date="2014" name="Int. J. Syst. Evol. Microbiol.">
        <title>Complete genome sequence of Corynebacterium casei LMG S-19264T (=DSM 44701T), isolated from a smear-ripened cheese.</title>
        <authorList>
            <consortium name="US DOE Joint Genome Institute (JGI-PGF)"/>
            <person name="Walter F."/>
            <person name="Albersmeier A."/>
            <person name="Kalinowski J."/>
            <person name="Ruckert C."/>
        </authorList>
    </citation>
    <scope>NUCLEOTIDE SEQUENCE</scope>
    <source>
        <strain evidence="1">CGMCC 1.10998</strain>
    </source>
</reference>
<dbReference type="AlphaFoldDB" id="A0A916U894"/>
<dbReference type="EMBL" id="BMED01000001">
    <property type="protein sequence ID" value="GGC63411.1"/>
    <property type="molecule type" value="Genomic_DNA"/>
</dbReference>
<comment type="caution">
    <text evidence="1">The sequence shown here is derived from an EMBL/GenBank/DDBJ whole genome shotgun (WGS) entry which is preliminary data.</text>
</comment>
<organism evidence="1 2">
    <name type="scientific">Undibacterium terreum</name>
    <dbReference type="NCBI Taxonomy" id="1224302"/>
    <lineage>
        <taxon>Bacteria</taxon>
        <taxon>Pseudomonadati</taxon>
        <taxon>Pseudomonadota</taxon>
        <taxon>Betaproteobacteria</taxon>
        <taxon>Burkholderiales</taxon>
        <taxon>Oxalobacteraceae</taxon>
        <taxon>Undibacterium</taxon>
    </lineage>
</organism>
<evidence type="ECO:0000313" key="2">
    <source>
        <dbReference type="Proteomes" id="UP000637423"/>
    </source>
</evidence>
<evidence type="ECO:0000313" key="1">
    <source>
        <dbReference type="EMBL" id="GGC63411.1"/>
    </source>
</evidence>
<gene>
    <name evidence="1" type="ORF">GCM10011396_07950</name>
</gene>
<accession>A0A916U894</accession>
<dbReference type="RefSeq" id="WP_188564659.1">
    <property type="nucleotide sequence ID" value="NZ_BMED01000001.1"/>
</dbReference>
<keyword evidence="2" id="KW-1185">Reference proteome</keyword>
<name>A0A916U894_9BURK</name>
<proteinExistence type="predicted"/>
<dbReference type="Proteomes" id="UP000637423">
    <property type="component" value="Unassembled WGS sequence"/>
</dbReference>
<protein>
    <submittedName>
        <fullName evidence="1">Uncharacterized protein</fullName>
    </submittedName>
</protein>
<sequence length="132" mass="15231">MERKYYFEIGNWEEAAWLVAKYDAARFQNEVMAKRLLKDSVLEELSKKTLDELKCFEPIIYGPIMALSSAFLQRSKEGDYESVHVHFWHCLATLDHSTIEVHSHDLSDVAMQSASQQEENIVKAVKQALHTS</sequence>